<name>A0A4Z1G6S2_9HELO</name>
<dbReference type="EMBL" id="PQXK01000301">
    <property type="protein sequence ID" value="TGO32625.1"/>
    <property type="molecule type" value="Genomic_DNA"/>
</dbReference>
<evidence type="ECO:0000313" key="1">
    <source>
        <dbReference type="EMBL" id="TGO32625.1"/>
    </source>
</evidence>
<dbReference type="AlphaFoldDB" id="A0A4Z1G6S2"/>
<reference evidence="1 2" key="1">
    <citation type="submission" date="2017-12" db="EMBL/GenBank/DDBJ databases">
        <title>Comparative genomics of Botrytis spp.</title>
        <authorList>
            <person name="Valero-Jimenez C.A."/>
            <person name="Tapia P."/>
            <person name="Veloso J."/>
            <person name="Silva-Moreno E."/>
            <person name="Staats M."/>
            <person name="Valdes J.H."/>
            <person name="Van Kan J.A.L."/>
        </authorList>
    </citation>
    <scope>NUCLEOTIDE SEQUENCE [LARGE SCALE GENOMIC DNA]</scope>
    <source>
        <strain evidence="1 2">Bh0001</strain>
    </source>
</reference>
<gene>
    <name evidence="1" type="ORF">BHYA_0301g00090</name>
</gene>
<comment type="caution">
    <text evidence="1">The sequence shown here is derived from an EMBL/GenBank/DDBJ whole genome shotgun (WGS) entry which is preliminary data.</text>
</comment>
<proteinExistence type="predicted"/>
<sequence length="119" mass="12632">MPLVTRPKIVCFPSNHGVGANVIKNCDPFVFGPELAIERIPAPLVFEFLPVDRGSAAAGARGIARLQHEVWDYPVEDDAVVVAAPDQSLKVGAGFGRVRGVEFEGYGALRGEGVLGGFE</sequence>
<keyword evidence="2" id="KW-1185">Reference proteome</keyword>
<protein>
    <submittedName>
        <fullName evidence="1">Uncharacterized protein</fullName>
    </submittedName>
</protein>
<organism evidence="1 2">
    <name type="scientific">Botrytis hyacinthi</name>
    <dbReference type="NCBI Taxonomy" id="278943"/>
    <lineage>
        <taxon>Eukaryota</taxon>
        <taxon>Fungi</taxon>
        <taxon>Dikarya</taxon>
        <taxon>Ascomycota</taxon>
        <taxon>Pezizomycotina</taxon>
        <taxon>Leotiomycetes</taxon>
        <taxon>Helotiales</taxon>
        <taxon>Sclerotiniaceae</taxon>
        <taxon>Botrytis</taxon>
    </lineage>
</organism>
<evidence type="ECO:0000313" key="2">
    <source>
        <dbReference type="Proteomes" id="UP000297814"/>
    </source>
</evidence>
<accession>A0A4Z1G6S2</accession>
<dbReference type="Proteomes" id="UP000297814">
    <property type="component" value="Unassembled WGS sequence"/>
</dbReference>